<name>A0ABM1VL82_ECHTE</name>
<feature type="signal peptide" evidence="1">
    <location>
        <begin position="1"/>
        <end position="22"/>
    </location>
</feature>
<feature type="chain" id="PRO_5045271205" evidence="1">
    <location>
        <begin position="23"/>
        <end position="94"/>
    </location>
</feature>
<evidence type="ECO:0000256" key="1">
    <source>
        <dbReference type="SAM" id="SignalP"/>
    </source>
</evidence>
<evidence type="ECO:0000313" key="2">
    <source>
        <dbReference type="Proteomes" id="UP000694863"/>
    </source>
</evidence>
<dbReference type="GeneID" id="115871190"/>
<organism evidence="2 3">
    <name type="scientific">Echinops telfairi</name>
    <name type="common">Lesser hedgehog tenrec</name>
    <dbReference type="NCBI Taxonomy" id="9371"/>
    <lineage>
        <taxon>Eukaryota</taxon>
        <taxon>Metazoa</taxon>
        <taxon>Chordata</taxon>
        <taxon>Craniata</taxon>
        <taxon>Vertebrata</taxon>
        <taxon>Euteleostomi</taxon>
        <taxon>Mammalia</taxon>
        <taxon>Eutheria</taxon>
        <taxon>Afrotheria</taxon>
        <taxon>Tenrecidae</taxon>
        <taxon>Tenrecinae</taxon>
        <taxon>Echinops</taxon>
    </lineage>
</organism>
<protein>
    <submittedName>
        <fullName evidence="3">Prolactin-releasing peptide</fullName>
    </submittedName>
</protein>
<dbReference type="PANTHER" id="PTHR17206:SF1">
    <property type="entry name" value="PROLACTIN-RELEASING PEPTIDE"/>
    <property type="match status" value="1"/>
</dbReference>
<dbReference type="Pfam" id="PF15172">
    <property type="entry name" value="Prolactin_RP"/>
    <property type="match status" value="1"/>
</dbReference>
<keyword evidence="1" id="KW-0732">Signal</keyword>
<gene>
    <name evidence="3" type="primary">PRLH</name>
</gene>
<keyword evidence="2" id="KW-1185">Reference proteome</keyword>
<reference evidence="3" key="1">
    <citation type="submission" date="2025-08" db="UniProtKB">
        <authorList>
            <consortium name="RefSeq"/>
        </authorList>
    </citation>
    <scope>IDENTIFICATION</scope>
</reference>
<evidence type="ECO:0000313" key="3">
    <source>
        <dbReference type="RefSeq" id="XP_030742760.1"/>
    </source>
</evidence>
<accession>A0ABM1VL82</accession>
<dbReference type="Proteomes" id="UP000694863">
    <property type="component" value="Unplaced"/>
</dbReference>
<sequence length="94" mass="10095">MKVLPAWLLCLLLLCLALQGSASRAHPHSMEARTPAINPAWYTGRGIRPVGRFGRRWAALEAGSPAAGSLLPPGRRLRVPEGEGSVQLFRKVAG</sequence>
<dbReference type="PANTHER" id="PTHR17206">
    <property type="entry name" value="PROLACTIN-RELEASING PEPTIDE"/>
    <property type="match status" value="1"/>
</dbReference>
<dbReference type="RefSeq" id="XP_030742760.1">
    <property type="nucleotide sequence ID" value="XM_030886900.2"/>
</dbReference>
<dbReference type="InterPro" id="IPR026194">
    <property type="entry name" value="PrRP"/>
</dbReference>
<proteinExistence type="predicted"/>